<keyword evidence="1" id="KW-0720">Serine protease</keyword>
<dbReference type="SUPFAM" id="SSF50494">
    <property type="entry name" value="Trypsin-like serine proteases"/>
    <property type="match status" value="1"/>
</dbReference>
<evidence type="ECO:0000256" key="3">
    <source>
        <dbReference type="SAM" id="Phobius"/>
    </source>
</evidence>
<gene>
    <name evidence="4" type="ORF">A6K76_12055</name>
</gene>
<proteinExistence type="predicted"/>
<dbReference type="EMBL" id="MATO01000038">
    <property type="protein sequence ID" value="OCS90331.1"/>
    <property type="molecule type" value="Genomic_DNA"/>
</dbReference>
<dbReference type="AlphaFoldDB" id="A0A1C0YT52"/>
<name>A0A1C0YT52_9BACL</name>
<dbReference type="InterPro" id="IPR043504">
    <property type="entry name" value="Peptidase_S1_PA_chymotrypsin"/>
</dbReference>
<dbReference type="GO" id="GO:0004252">
    <property type="term" value="F:serine-type endopeptidase activity"/>
    <property type="evidence" value="ECO:0007669"/>
    <property type="project" value="InterPro"/>
</dbReference>
<feature type="coiled-coil region" evidence="2">
    <location>
        <begin position="13"/>
        <end position="41"/>
    </location>
</feature>
<evidence type="ECO:0000256" key="2">
    <source>
        <dbReference type="SAM" id="Coils"/>
    </source>
</evidence>
<dbReference type="PRINTS" id="PR00834">
    <property type="entry name" value="PROTEASES2C"/>
</dbReference>
<protein>
    <recommendedName>
        <fullName evidence="6">Peptidase S7</fullName>
    </recommendedName>
</protein>
<accession>A0A1C0YT52</accession>
<keyword evidence="5" id="KW-1185">Reference proteome</keyword>
<keyword evidence="1" id="KW-0645">Protease</keyword>
<sequence>MNDNYNKEPLSEEEFLELVLQEQEKALAEAKEERRRRAQGQATIKRKPFRIRIVAYVAAFVLLINALALFLEVYSIPAVDFMKASATLSQQQPIQEAKEAIVEIRSENSKGTGFSVSADGWIITNEHVIDHALSLTVAFPSHGIYEAEVVASFPHIDSAILKIDTTDAPFVSLASAPTYIEEAPITFIGNPLSFSMIANKGVLKEPILLEDWSSAVYMIDAPVYKGNSGSPVFNENMDVIGIIFATMSHRSLGKVGLLIPIETLLNVAPANFVEAIQLQ</sequence>
<evidence type="ECO:0000256" key="1">
    <source>
        <dbReference type="ARBA" id="ARBA00022825"/>
    </source>
</evidence>
<keyword evidence="3" id="KW-0812">Transmembrane</keyword>
<dbReference type="PANTHER" id="PTHR43019:SF23">
    <property type="entry name" value="PROTEASE DO-LIKE 5, CHLOROPLASTIC"/>
    <property type="match status" value="1"/>
</dbReference>
<dbReference type="RefSeq" id="WP_066464952.1">
    <property type="nucleotide sequence ID" value="NZ_MATO01000038.1"/>
</dbReference>
<evidence type="ECO:0000313" key="5">
    <source>
        <dbReference type="Proteomes" id="UP000093482"/>
    </source>
</evidence>
<dbReference type="Gene3D" id="2.40.10.10">
    <property type="entry name" value="Trypsin-like serine proteases"/>
    <property type="match status" value="2"/>
</dbReference>
<keyword evidence="3" id="KW-1133">Transmembrane helix</keyword>
<comment type="caution">
    <text evidence="4">The sequence shown here is derived from an EMBL/GenBank/DDBJ whole genome shotgun (WGS) entry which is preliminary data.</text>
</comment>
<dbReference type="InterPro" id="IPR009003">
    <property type="entry name" value="Peptidase_S1_PA"/>
</dbReference>
<dbReference type="InterPro" id="IPR001940">
    <property type="entry name" value="Peptidase_S1C"/>
</dbReference>
<dbReference type="Proteomes" id="UP000093482">
    <property type="component" value="Unassembled WGS sequence"/>
</dbReference>
<organism evidence="4 5">
    <name type="scientific">Caryophanon latum</name>
    <dbReference type="NCBI Taxonomy" id="33977"/>
    <lineage>
        <taxon>Bacteria</taxon>
        <taxon>Bacillati</taxon>
        <taxon>Bacillota</taxon>
        <taxon>Bacilli</taxon>
        <taxon>Bacillales</taxon>
        <taxon>Caryophanaceae</taxon>
        <taxon>Caryophanon</taxon>
    </lineage>
</organism>
<keyword evidence="1" id="KW-0378">Hydrolase</keyword>
<reference evidence="4 5" key="1">
    <citation type="submission" date="2016-07" db="EMBL/GenBank/DDBJ databases">
        <title>Caryophanon latum genome sequencing.</title>
        <authorList>
            <person name="Verma A."/>
            <person name="Pal Y."/>
            <person name="Krishnamurthi S."/>
        </authorList>
    </citation>
    <scope>NUCLEOTIDE SEQUENCE [LARGE SCALE GENOMIC DNA]</scope>
    <source>
        <strain evidence="4 5">DSM 14151</strain>
    </source>
</reference>
<evidence type="ECO:0008006" key="6">
    <source>
        <dbReference type="Google" id="ProtNLM"/>
    </source>
</evidence>
<dbReference type="Pfam" id="PF13365">
    <property type="entry name" value="Trypsin_2"/>
    <property type="match status" value="1"/>
</dbReference>
<feature type="transmembrane region" description="Helical" evidence="3">
    <location>
        <begin position="53"/>
        <end position="74"/>
    </location>
</feature>
<keyword evidence="3" id="KW-0472">Membrane</keyword>
<keyword evidence="2" id="KW-0175">Coiled coil</keyword>
<dbReference type="GO" id="GO:0006508">
    <property type="term" value="P:proteolysis"/>
    <property type="evidence" value="ECO:0007669"/>
    <property type="project" value="InterPro"/>
</dbReference>
<evidence type="ECO:0000313" key="4">
    <source>
        <dbReference type="EMBL" id="OCS90331.1"/>
    </source>
</evidence>
<dbReference type="PANTHER" id="PTHR43019">
    <property type="entry name" value="SERINE ENDOPROTEASE DEGS"/>
    <property type="match status" value="1"/>
</dbReference>
<dbReference type="OrthoDB" id="9766361at2"/>